<organism evidence="1 2">
    <name type="scientific">Faecalibaculum rodentium</name>
    <dbReference type="NCBI Taxonomy" id="1702221"/>
    <lineage>
        <taxon>Bacteria</taxon>
        <taxon>Bacillati</taxon>
        <taxon>Bacillota</taxon>
        <taxon>Erysipelotrichia</taxon>
        <taxon>Erysipelotrichales</taxon>
        <taxon>Erysipelotrichaceae</taxon>
        <taxon>Faecalibaculum</taxon>
    </lineage>
</organism>
<dbReference type="Proteomes" id="UP000069771">
    <property type="component" value="Chromosome"/>
</dbReference>
<dbReference type="EMBL" id="CP011391">
    <property type="protein sequence ID" value="AMK55564.1"/>
    <property type="molecule type" value="Genomic_DNA"/>
</dbReference>
<name>A0A140DY37_9FIRM</name>
<evidence type="ECO:0000313" key="1">
    <source>
        <dbReference type="EMBL" id="AMK55564.1"/>
    </source>
</evidence>
<sequence>MCGCRCRTGCRQGQDAEQMYKLYGRTWFGHSRMSGRLA</sequence>
<keyword evidence="2" id="KW-1185">Reference proteome</keyword>
<evidence type="ECO:0000313" key="2">
    <source>
        <dbReference type="Proteomes" id="UP000069771"/>
    </source>
</evidence>
<dbReference type="KEGG" id="fro:AALO17_24300"/>
<proteinExistence type="predicted"/>
<protein>
    <submittedName>
        <fullName evidence="1">Uncharacterized protein</fullName>
    </submittedName>
</protein>
<dbReference type="AlphaFoldDB" id="A0A140DY37"/>
<accession>A0A140DY37</accession>
<reference evidence="1 2" key="1">
    <citation type="journal article" date="2016" name="Gut Pathog.">
        <title>Whole genome sequencing of "Faecalibaculum rodentium" ALO17, isolated from C57BL/6J laboratory mouse feces.</title>
        <authorList>
            <person name="Lim S."/>
            <person name="Chang D.H."/>
            <person name="Ahn S."/>
            <person name="Kim B.C."/>
        </authorList>
    </citation>
    <scope>NUCLEOTIDE SEQUENCE [LARGE SCALE GENOMIC DNA]</scope>
    <source>
        <strain evidence="1 2">Alo17</strain>
    </source>
</reference>
<gene>
    <name evidence="1" type="ORF">AALO17_24300</name>
</gene>